<dbReference type="GO" id="GO:0005886">
    <property type="term" value="C:plasma membrane"/>
    <property type="evidence" value="ECO:0007669"/>
    <property type="project" value="UniProtKB-SubCell"/>
</dbReference>
<dbReference type="CDD" id="cd00082">
    <property type="entry name" value="HisKA"/>
    <property type="match status" value="1"/>
</dbReference>
<dbReference type="Pfam" id="PF08448">
    <property type="entry name" value="PAS_4"/>
    <property type="match status" value="1"/>
</dbReference>
<keyword evidence="13" id="KW-1185">Reference proteome</keyword>
<dbReference type="STRING" id="161355.PS9374_00258"/>
<dbReference type="SMART" id="SM00387">
    <property type="entry name" value="HATPase_c"/>
    <property type="match status" value="1"/>
</dbReference>
<dbReference type="Pfam" id="PF13185">
    <property type="entry name" value="GAF_2"/>
    <property type="match status" value="1"/>
</dbReference>
<feature type="domain" description="Histidine kinase" evidence="10">
    <location>
        <begin position="630"/>
        <end position="883"/>
    </location>
</feature>
<dbReference type="SMART" id="SM00388">
    <property type="entry name" value="HisKA"/>
    <property type="match status" value="1"/>
</dbReference>
<dbReference type="RefSeq" id="WP_068894012.1">
    <property type="nucleotide sequence ID" value="NZ_BDCX01000001.1"/>
</dbReference>
<comment type="catalytic activity">
    <reaction evidence="1">
        <text>ATP + protein L-histidine = ADP + protein N-phospho-L-histidine.</text>
        <dbReference type="EC" id="2.7.13.3"/>
    </reaction>
</comment>
<keyword evidence="7" id="KW-0902">Two-component regulatory system</keyword>
<reference evidence="12 13" key="1">
    <citation type="journal article" date="2016" name="Genome Announc.">
        <title>Draft Genome Sequence of Planomonospora sphaerica JCM9374, a Rare Actinomycete.</title>
        <authorList>
            <person name="Dohra H."/>
            <person name="Suzuki T."/>
            <person name="Inoue Y."/>
            <person name="Kodani S."/>
        </authorList>
    </citation>
    <scope>NUCLEOTIDE SEQUENCE [LARGE SCALE GENOMIC DNA]</scope>
    <source>
        <strain evidence="12 13">JCM 9374</strain>
    </source>
</reference>
<sequence length="900" mass="98030">MTTVDRVRDPERLEALRSTGLLEVHRVPLLDQVTRMAVRLLHVQAALVTLIAEDRQVILSYTGTGGLPPSRDVPLSQSMCRHLLVDDAPMAVDDARRDERWRDIGAVARGELAAYAGTPLHAPCGQPLGALCVIDGRPRAWDREELETLGSLAVMAEAEISSRSAERARQELQEERTFLSALLDSLDVPVSACDTEGRIIRFNQPMREALQGPETPVHSSHWARAYQLFDADGRHLLQEEELPLVRALRERFTGQEVVVRRPGRPARRYLVNGHPLDSPTGRRLGAVNVGHDITARHRLQVLRDTQHAVTRALADAGSVEQAACGVIGAIAGTLGWACGEYWQVDPGGERVSRTGSWVRPGRDLSAFTGRDAMTVRSGQGLPGRVVATGRPVWIRDLNAEPDRLVRDGEALEAGLRTAVGLPVRSGERVLAVLTFFTDTAEERDDDLLDLLGGVCAHVGRFMERRRAEDLALALTASRRRFDRVVAQLDDLVWSAEIEQDGAARWIYQGGSTTGILGGHVPLGIDAAAFIGERVHPDDRQAFDGLLAGVRAGRPVQAEYRLTGLDGVTRWIWTRAAPRREDGRLLADGISTDVTERHRIAAERERLLTAEREQVRRLRELDRMKDELVALVSHEIRAPVAVIRSYAEMLADLPELTDEPRMFADVIDRRSAHLQHLVDDLLDLARLDAGHTTVDPRPVSLTRLVRQAVDEHRAAAAAKHLTVEVALEHHLPVRADPVRLRQVLDNLLSNAVKYTPEHGTVTVTAGCDAAPAPDGPRHGAPGHNGRRSRKHGGGEASPQEAETCRSGTVTVTVADTGIGVPAEEYPCLFDRFFRASTARRAGITGTGLGLAVTKAVVEAHGGTVTAAPGEGGGTVFTVRLPTAGPASRDRLGSTPVRSDQA</sequence>
<dbReference type="Gene3D" id="1.10.287.130">
    <property type="match status" value="1"/>
</dbReference>
<dbReference type="EC" id="2.7.13.3" evidence="3"/>
<evidence type="ECO:0000256" key="1">
    <source>
        <dbReference type="ARBA" id="ARBA00000085"/>
    </source>
</evidence>
<evidence type="ECO:0000256" key="7">
    <source>
        <dbReference type="ARBA" id="ARBA00023012"/>
    </source>
</evidence>
<keyword evidence="5" id="KW-0808">Transferase</keyword>
<feature type="region of interest" description="Disordered" evidence="9">
    <location>
        <begin position="879"/>
        <end position="900"/>
    </location>
</feature>
<dbReference type="InterPro" id="IPR013656">
    <property type="entry name" value="PAS_4"/>
</dbReference>
<comment type="subcellular location">
    <subcellularLocation>
        <location evidence="2">Cell membrane</location>
    </subcellularLocation>
</comment>
<dbReference type="InterPro" id="IPR003018">
    <property type="entry name" value="GAF"/>
</dbReference>
<dbReference type="PROSITE" id="PS50113">
    <property type="entry name" value="PAC"/>
    <property type="match status" value="1"/>
</dbReference>
<dbReference type="PRINTS" id="PR00344">
    <property type="entry name" value="BCTRLSENSOR"/>
</dbReference>
<dbReference type="InterPro" id="IPR036890">
    <property type="entry name" value="HATPase_C_sf"/>
</dbReference>
<dbReference type="InterPro" id="IPR000014">
    <property type="entry name" value="PAS"/>
</dbReference>
<dbReference type="InterPro" id="IPR005467">
    <property type="entry name" value="His_kinase_dom"/>
</dbReference>
<dbReference type="InterPro" id="IPR003594">
    <property type="entry name" value="HATPase_dom"/>
</dbReference>
<protein>
    <recommendedName>
        <fullName evidence="3">histidine kinase</fullName>
        <ecNumber evidence="3">2.7.13.3</ecNumber>
    </recommendedName>
</protein>
<dbReference type="Gene3D" id="3.30.450.40">
    <property type="match status" value="2"/>
</dbReference>
<dbReference type="SUPFAM" id="SSF55785">
    <property type="entry name" value="PYP-like sensor domain (PAS domain)"/>
    <property type="match status" value="2"/>
</dbReference>
<evidence type="ECO:0000256" key="8">
    <source>
        <dbReference type="SAM" id="Coils"/>
    </source>
</evidence>
<dbReference type="GO" id="GO:0000155">
    <property type="term" value="F:phosphorelay sensor kinase activity"/>
    <property type="evidence" value="ECO:0007669"/>
    <property type="project" value="InterPro"/>
</dbReference>
<dbReference type="Proteomes" id="UP000077701">
    <property type="component" value="Unassembled WGS sequence"/>
</dbReference>
<reference evidence="13" key="2">
    <citation type="submission" date="2016-04" db="EMBL/GenBank/DDBJ databases">
        <title>Planomonospora sphaerica JCM9374 whole genome shotgun sequence.</title>
        <authorList>
            <person name="Suzuki T."/>
            <person name="Dohra H."/>
            <person name="Kodani S."/>
        </authorList>
    </citation>
    <scope>NUCLEOTIDE SEQUENCE [LARGE SCALE GENOMIC DNA]</scope>
    <source>
        <strain evidence="13">JCM 9374</strain>
    </source>
</reference>
<accession>A0A171B3N5</accession>
<dbReference type="SMART" id="SM00086">
    <property type="entry name" value="PAC"/>
    <property type="match status" value="1"/>
</dbReference>
<gene>
    <name evidence="12" type="ORF">PS9374_00258</name>
</gene>
<dbReference type="SUPFAM" id="SSF47384">
    <property type="entry name" value="Homodimeric domain of signal transducing histidine kinase"/>
    <property type="match status" value="1"/>
</dbReference>
<evidence type="ECO:0000313" key="12">
    <source>
        <dbReference type="EMBL" id="GAT64628.1"/>
    </source>
</evidence>
<evidence type="ECO:0000256" key="5">
    <source>
        <dbReference type="ARBA" id="ARBA00022679"/>
    </source>
</evidence>
<comment type="caution">
    <text evidence="12">The sequence shown here is derived from an EMBL/GenBank/DDBJ whole genome shotgun (WGS) entry which is preliminary data.</text>
</comment>
<organism evidence="12 13">
    <name type="scientific">Planomonospora sphaerica</name>
    <dbReference type="NCBI Taxonomy" id="161355"/>
    <lineage>
        <taxon>Bacteria</taxon>
        <taxon>Bacillati</taxon>
        <taxon>Actinomycetota</taxon>
        <taxon>Actinomycetes</taxon>
        <taxon>Streptosporangiales</taxon>
        <taxon>Streptosporangiaceae</taxon>
        <taxon>Planomonospora</taxon>
    </lineage>
</organism>
<dbReference type="InterPro" id="IPR001610">
    <property type="entry name" value="PAC"/>
</dbReference>
<dbReference type="Gene3D" id="3.30.565.10">
    <property type="entry name" value="Histidine kinase-like ATPase, C-terminal domain"/>
    <property type="match status" value="1"/>
</dbReference>
<dbReference type="FunFam" id="1.10.287.130:FF:000001">
    <property type="entry name" value="Two-component sensor histidine kinase"/>
    <property type="match status" value="1"/>
</dbReference>
<evidence type="ECO:0000256" key="9">
    <source>
        <dbReference type="SAM" id="MobiDB-lite"/>
    </source>
</evidence>
<dbReference type="InterPro" id="IPR004358">
    <property type="entry name" value="Sig_transdc_His_kin-like_C"/>
</dbReference>
<proteinExistence type="predicted"/>
<dbReference type="PROSITE" id="PS50109">
    <property type="entry name" value="HIS_KIN"/>
    <property type="match status" value="1"/>
</dbReference>
<dbReference type="SUPFAM" id="SSF55781">
    <property type="entry name" value="GAF domain-like"/>
    <property type="match status" value="2"/>
</dbReference>
<dbReference type="InterPro" id="IPR035965">
    <property type="entry name" value="PAS-like_dom_sf"/>
</dbReference>
<evidence type="ECO:0000259" key="10">
    <source>
        <dbReference type="PROSITE" id="PS50109"/>
    </source>
</evidence>
<feature type="coiled-coil region" evidence="8">
    <location>
        <begin position="155"/>
        <end position="182"/>
    </location>
</feature>
<dbReference type="InterPro" id="IPR003661">
    <property type="entry name" value="HisK_dim/P_dom"/>
</dbReference>
<dbReference type="InterPro" id="IPR029016">
    <property type="entry name" value="GAF-like_dom_sf"/>
</dbReference>
<evidence type="ECO:0000259" key="11">
    <source>
        <dbReference type="PROSITE" id="PS50113"/>
    </source>
</evidence>
<dbReference type="InterPro" id="IPR036097">
    <property type="entry name" value="HisK_dim/P_sf"/>
</dbReference>
<dbReference type="CDD" id="cd00075">
    <property type="entry name" value="HATPase"/>
    <property type="match status" value="1"/>
</dbReference>
<dbReference type="CDD" id="cd00130">
    <property type="entry name" value="PAS"/>
    <property type="match status" value="1"/>
</dbReference>
<dbReference type="PANTHER" id="PTHR43711">
    <property type="entry name" value="TWO-COMPONENT HISTIDINE KINASE"/>
    <property type="match status" value="1"/>
</dbReference>
<evidence type="ECO:0000256" key="2">
    <source>
        <dbReference type="ARBA" id="ARBA00004236"/>
    </source>
</evidence>
<dbReference type="Gene3D" id="3.30.450.20">
    <property type="entry name" value="PAS domain"/>
    <property type="match status" value="2"/>
</dbReference>
<keyword evidence="6 12" id="KW-0418">Kinase</keyword>
<feature type="domain" description="PAC" evidence="11">
    <location>
        <begin position="555"/>
        <end position="605"/>
    </location>
</feature>
<dbReference type="EMBL" id="BDCX01000001">
    <property type="protein sequence ID" value="GAT64628.1"/>
    <property type="molecule type" value="Genomic_DNA"/>
</dbReference>
<keyword evidence="8" id="KW-0175">Coiled coil</keyword>
<dbReference type="PANTHER" id="PTHR43711:SF1">
    <property type="entry name" value="HISTIDINE KINASE 1"/>
    <property type="match status" value="1"/>
</dbReference>
<dbReference type="Pfam" id="PF02518">
    <property type="entry name" value="HATPase_c"/>
    <property type="match status" value="1"/>
</dbReference>
<evidence type="ECO:0000313" key="13">
    <source>
        <dbReference type="Proteomes" id="UP000077701"/>
    </source>
</evidence>
<keyword evidence="4" id="KW-0597">Phosphoprotein</keyword>
<dbReference type="InterPro" id="IPR050736">
    <property type="entry name" value="Sensor_HK_Regulatory"/>
</dbReference>
<dbReference type="SUPFAM" id="SSF55874">
    <property type="entry name" value="ATPase domain of HSP90 chaperone/DNA topoisomerase II/histidine kinase"/>
    <property type="match status" value="1"/>
</dbReference>
<evidence type="ECO:0000256" key="3">
    <source>
        <dbReference type="ARBA" id="ARBA00012438"/>
    </source>
</evidence>
<evidence type="ECO:0000256" key="4">
    <source>
        <dbReference type="ARBA" id="ARBA00022553"/>
    </source>
</evidence>
<dbReference type="InterPro" id="IPR000700">
    <property type="entry name" value="PAS-assoc_C"/>
</dbReference>
<feature type="region of interest" description="Disordered" evidence="9">
    <location>
        <begin position="766"/>
        <end position="806"/>
    </location>
</feature>
<dbReference type="AlphaFoldDB" id="A0A171B3N5"/>
<evidence type="ECO:0000256" key="6">
    <source>
        <dbReference type="ARBA" id="ARBA00022777"/>
    </source>
</evidence>
<dbReference type="Pfam" id="PF00512">
    <property type="entry name" value="HisKA"/>
    <property type="match status" value="1"/>
</dbReference>
<dbReference type="SMART" id="SM00065">
    <property type="entry name" value="GAF"/>
    <property type="match status" value="2"/>
</dbReference>
<name>A0A171B3N5_9ACTN</name>
<dbReference type="Pfam" id="PF01590">
    <property type="entry name" value="GAF"/>
    <property type="match status" value="1"/>
</dbReference>